<reference evidence="1 2" key="1">
    <citation type="journal article" date="2008" name="Antimicrob. Agents Chemother.">
        <title>Whole-genome pyrosequencing of an epidemic multidrug-resistant Acinetobacter baumannii strain belonging to the European clone II group.</title>
        <authorList>
            <person name="Iacono M."/>
            <person name="Villa L."/>
            <person name="Fortini D."/>
            <person name="Bordoni R."/>
            <person name="Imperi F."/>
            <person name="Bonnal R.J."/>
            <person name="Sicheritz-Ponten T."/>
            <person name="De Bellis G."/>
            <person name="Visca P."/>
            <person name="Cassone A."/>
            <person name="Carattoli A."/>
        </authorList>
    </citation>
    <scope>NUCLEOTIDE SEQUENCE [LARGE SCALE GENOMIC DNA]</scope>
    <source>
        <strain evidence="1 2">ACICU</strain>
    </source>
</reference>
<evidence type="ECO:0000313" key="1">
    <source>
        <dbReference type="EMBL" id="ACC58021.1"/>
    </source>
</evidence>
<sequence length="56" mass="6427">MSPEEAFIETLADEEREKYLSLTTVLERLSFTVDIAENRIKKQSNAIQQLNKSLNA</sequence>
<dbReference type="EMBL" id="CP000863">
    <property type="protein sequence ID" value="ACC58021.1"/>
    <property type="molecule type" value="Genomic_DNA"/>
</dbReference>
<name>A0A7U4DE67_ACIBC</name>
<evidence type="ECO:0000313" key="2">
    <source>
        <dbReference type="Proteomes" id="UP000008839"/>
    </source>
</evidence>
<organism evidence="1 2">
    <name type="scientific">Acinetobacter baumannii (strain ACICU)</name>
    <dbReference type="NCBI Taxonomy" id="405416"/>
    <lineage>
        <taxon>Bacteria</taxon>
        <taxon>Pseudomonadati</taxon>
        <taxon>Pseudomonadota</taxon>
        <taxon>Gammaproteobacteria</taxon>
        <taxon>Moraxellales</taxon>
        <taxon>Moraxellaceae</taxon>
        <taxon>Acinetobacter</taxon>
        <taxon>Acinetobacter calcoaceticus/baumannii complex</taxon>
    </lineage>
</organism>
<dbReference type="Proteomes" id="UP000008839">
    <property type="component" value="Chromosome"/>
</dbReference>
<gene>
    <name evidence="1" type="ordered locus">ACICU_02709</name>
</gene>
<dbReference type="AlphaFoldDB" id="A0A7U4DE67"/>
<proteinExistence type="predicted"/>
<accession>A0A7U4DE67</accession>
<dbReference type="KEGG" id="abc:ACICU_02709"/>
<protein>
    <submittedName>
        <fullName evidence="1">Uncharacterized protein</fullName>
    </submittedName>
</protein>